<keyword evidence="9" id="KW-1015">Disulfide bond</keyword>
<keyword evidence="2" id="KW-0719">Serine esterase</keyword>
<dbReference type="Pfam" id="PF00135">
    <property type="entry name" value="COesterase"/>
    <property type="match status" value="1"/>
</dbReference>
<dbReference type="InterPro" id="IPR050654">
    <property type="entry name" value="AChE-related_enzymes"/>
</dbReference>
<evidence type="ECO:0000259" key="14">
    <source>
        <dbReference type="PROSITE" id="PS51030"/>
    </source>
</evidence>
<evidence type="ECO:0000256" key="10">
    <source>
        <dbReference type="ARBA" id="ARBA00023163"/>
    </source>
</evidence>
<evidence type="ECO:0000256" key="8">
    <source>
        <dbReference type="ARBA" id="ARBA00023125"/>
    </source>
</evidence>
<dbReference type="Proteomes" id="UP000694888">
    <property type="component" value="Unplaced"/>
</dbReference>
<dbReference type="PRINTS" id="PR00878">
    <property type="entry name" value="CHOLNESTRASE"/>
</dbReference>
<dbReference type="SMART" id="SM00399">
    <property type="entry name" value="ZnF_C4"/>
    <property type="match status" value="1"/>
</dbReference>
<evidence type="ECO:0000313" key="15">
    <source>
        <dbReference type="Proteomes" id="UP000694888"/>
    </source>
</evidence>
<evidence type="ECO:0000256" key="6">
    <source>
        <dbReference type="ARBA" id="ARBA00022833"/>
    </source>
</evidence>
<evidence type="ECO:0000256" key="9">
    <source>
        <dbReference type="ARBA" id="ARBA00023157"/>
    </source>
</evidence>
<keyword evidence="12" id="KW-0539">Nucleus</keyword>
<feature type="signal peptide" evidence="13">
    <location>
        <begin position="1"/>
        <end position="17"/>
    </location>
</feature>
<dbReference type="Gene3D" id="3.30.50.10">
    <property type="entry name" value="Erythroid Transcription Factor GATA-1, subunit A"/>
    <property type="match status" value="1"/>
</dbReference>
<evidence type="ECO:0000256" key="2">
    <source>
        <dbReference type="ARBA" id="ARBA00022487"/>
    </source>
</evidence>
<dbReference type="Gene3D" id="3.40.50.1820">
    <property type="entry name" value="alpha/beta hydrolase"/>
    <property type="match status" value="1"/>
</dbReference>
<keyword evidence="6" id="KW-0862">Zinc</keyword>
<keyword evidence="5" id="KW-0378">Hydrolase</keyword>
<dbReference type="SUPFAM" id="SSF57716">
    <property type="entry name" value="Glucocorticoid receptor-like (DNA-binding domain)"/>
    <property type="match status" value="1"/>
</dbReference>
<dbReference type="PROSITE" id="PS00031">
    <property type="entry name" value="NUCLEAR_REC_DBD_1"/>
    <property type="match status" value="1"/>
</dbReference>
<dbReference type="PANTHER" id="PTHR43918:SF13">
    <property type="entry name" value="ACETYLCHOLINESTERASE"/>
    <property type="match status" value="1"/>
</dbReference>
<protein>
    <submittedName>
        <fullName evidence="16">Acetylcholinesterase-like</fullName>
    </submittedName>
</protein>
<gene>
    <name evidence="16" type="primary">LOC101862164</name>
</gene>
<keyword evidence="7" id="KW-0805">Transcription regulation</keyword>
<dbReference type="PANTHER" id="PTHR43918">
    <property type="entry name" value="ACETYLCHOLINESTERASE"/>
    <property type="match status" value="1"/>
</dbReference>
<keyword evidence="11" id="KW-0675">Receptor</keyword>
<dbReference type="PRINTS" id="PR00047">
    <property type="entry name" value="STROIDFINGER"/>
</dbReference>
<evidence type="ECO:0000256" key="11">
    <source>
        <dbReference type="ARBA" id="ARBA00023170"/>
    </source>
</evidence>
<dbReference type="PROSITE" id="PS51030">
    <property type="entry name" value="NUCLEAR_REC_DBD_2"/>
    <property type="match status" value="1"/>
</dbReference>
<name>A0ABM1W4U0_APLCA</name>
<dbReference type="PROSITE" id="PS00941">
    <property type="entry name" value="CARBOXYLESTERASE_B_2"/>
    <property type="match status" value="1"/>
</dbReference>
<dbReference type="InterPro" id="IPR002018">
    <property type="entry name" value="CarbesteraseB"/>
</dbReference>
<evidence type="ECO:0000256" key="4">
    <source>
        <dbReference type="ARBA" id="ARBA00022771"/>
    </source>
</evidence>
<dbReference type="GeneID" id="101862164"/>
<dbReference type="InterPro" id="IPR019819">
    <property type="entry name" value="Carboxylesterase_B_CS"/>
</dbReference>
<evidence type="ECO:0000256" key="1">
    <source>
        <dbReference type="ARBA" id="ARBA00005964"/>
    </source>
</evidence>
<evidence type="ECO:0000256" key="3">
    <source>
        <dbReference type="ARBA" id="ARBA00022723"/>
    </source>
</evidence>
<organism evidence="15 16">
    <name type="scientific">Aplysia californica</name>
    <name type="common">California sea hare</name>
    <dbReference type="NCBI Taxonomy" id="6500"/>
    <lineage>
        <taxon>Eukaryota</taxon>
        <taxon>Metazoa</taxon>
        <taxon>Spiralia</taxon>
        <taxon>Lophotrochozoa</taxon>
        <taxon>Mollusca</taxon>
        <taxon>Gastropoda</taxon>
        <taxon>Heterobranchia</taxon>
        <taxon>Euthyneura</taxon>
        <taxon>Tectipleura</taxon>
        <taxon>Aplysiida</taxon>
        <taxon>Aplysioidea</taxon>
        <taxon>Aplysiidae</taxon>
        <taxon>Aplysia</taxon>
    </lineage>
</organism>
<dbReference type="Pfam" id="PF00105">
    <property type="entry name" value="zf-C4"/>
    <property type="match status" value="1"/>
</dbReference>
<dbReference type="InterPro" id="IPR013088">
    <property type="entry name" value="Znf_NHR/GATA"/>
</dbReference>
<comment type="similarity">
    <text evidence="1">Belongs to the type-B carboxylesterase/lipase family.</text>
</comment>
<dbReference type="RefSeq" id="XP_035829683.1">
    <property type="nucleotide sequence ID" value="XM_035973790.1"/>
</dbReference>
<dbReference type="SUPFAM" id="SSF53474">
    <property type="entry name" value="alpha/beta-Hydrolases"/>
    <property type="match status" value="1"/>
</dbReference>
<evidence type="ECO:0000256" key="7">
    <source>
        <dbReference type="ARBA" id="ARBA00023015"/>
    </source>
</evidence>
<evidence type="ECO:0000256" key="5">
    <source>
        <dbReference type="ARBA" id="ARBA00022801"/>
    </source>
</evidence>
<keyword evidence="13" id="KW-0732">Signal</keyword>
<dbReference type="InterPro" id="IPR000997">
    <property type="entry name" value="Cholinesterase"/>
</dbReference>
<accession>A0ABM1W4U0</accession>
<keyword evidence="10" id="KW-0804">Transcription</keyword>
<evidence type="ECO:0000256" key="12">
    <source>
        <dbReference type="ARBA" id="ARBA00023242"/>
    </source>
</evidence>
<keyword evidence="3" id="KW-0479">Metal-binding</keyword>
<keyword evidence="15" id="KW-1185">Reference proteome</keyword>
<dbReference type="InterPro" id="IPR001628">
    <property type="entry name" value="Znf_hrmn_rcpt"/>
</dbReference>
<feature type="domain" description="Nuclear receptor" evidence="14">
    <location>
        <begin position="212"/>
        <end position="287"/>
    </location>
</feature>
<feature type="chain" id="PRO_5046375971" evidence="13">
    <location>
        <begin position="18"/>
        <end position="287"/>
    </location>
</feature>
<keyword evidence="4" id="KW-0863">Zinc-finger</keyword>
<sequence>MDLSTLLLLVAWPVAIATKSSHGHRVIVKTDKGLVQGRSHYVHGKKVDVFYGIPYARPPLGELRFLHPEQLDPWDGVLDATTKPNCCMQVPDYTFGNFSGSTVWNSNTPASEDCLYLNVWAPRVRAPYANKAVLVWIYGGSFMTGSSVLDVYDASHLAAEHDVVVVSMQFSNRDCLSRVGLFIHSNRDCLSRVLPRMVGKSGSRETEERPFLPPCRVCGDRAAGFHYGVNTCEACKGFFHRSLRRYKEYKCRANRTSGYCDYKPGKRKSCQYCRFQKCLNAGMSKDG</sequence>
<dbReference type="InterPro" id="IPR029058">
    <property type="entry name" value="AB_hydrolase_fold"/>
</dbReference>
<evidence type="ECO:0000256" key="13">
    <source>
        <dbReference type="SAM" id="SignalP"/>
    </source>
</evidence>
<keyword evidence="8" id="KW-0238">DNA-binding</keyword>
<proteinExistence type="inferred from homology"/>
<evidence type="ECO:0000313" key="16">
    <source>
        <dbReference type="RefSeq" id="XP_035829683.1"/>
    </source>
</evidence>
<dbReference type="CDD" id="cd06916">
    <property type="entry name" value="NR_DBD_like"/>
    <property type="match status" value="1"/>
</dbReference>
<reference evidence="16" key="1">
    <citation type="submission" date="2025-08" db="UniProtKB">
        <authorList>
            <consortium name="RefSeq"/>
        </authorList>
    </citation>
    <scope>IDENTIFICATION</scope>
</reference>